<dbReference type="GO" id="GO:0005198">
    <property type="term" value="F:structural molecule activity"/>
    <property type="evidence" value="ECO:0007669"/>
    <property type="project" value="UniProtKB-UniRule"/>
</dbReference>
<evidence type="ECO:0000256" key="4">
    <source>
        <dbReference type="ARBA" id="ARBA00016244"/>
    </source>
</evidence>
<organism evidence="10 11">
    <name type="scientific">Caldicellulosiruptor acetigenus (strain ATCC 700853 / DSM 12137 / I77R1B)</name>
    <name type="common">Caldicellulosiruptor kristjanssonii</name>
    <dbReference type="NCBI Taxonomy" id="632335"/>
    <lineage>
        <taxon>Bacteria</taxon>
        <taxon>Bacillati</taxon>
        <taxon>Bacillota</taxon>
        <taxon>Bacillota incertae sedis</taxon>
        <taxon>Caldicellulosiruptorales</taxon>
        <taxon>Caldicellulosiruptoraceae</taxon>
        <taxon>Caldicellulosiruptor</taxon>
    </lineage>
</organism>
<feature type="domain" description="Flagellar basal-body/hook protein C-terminal" evidence="8">
    <location>
        <begin position="482"/>
        <end position="520"/>
    </location>
</feature>
<evidence type="ECO:0000256" key="2">
    <source>
        <dbReference type="ARBA" id="ARBA00004613"/>
    </source>
</evidence>
<dbReference type="NCBIfam" id="TIGR02492">
    <property type="entry name" value="flgK_ends"/>
    <property type="match status" value="1"/>
</dbReference>
<keyword evidence="11" id="KW-1185">Reference proteome</keyword>
<keyword evidence="6 7" id="KW-0975">Bacterial flagellum</keyword>
<comment type="subcellular location">
    <subcellularLocation>
        <location evidence="1 7">Bacterial flagellum</location>
    </subcellularLocation>
    <subcellularLocation>
        <location evidence="2 7">Secreted</location>
    </subcellularLocation>
</comment>
<dbReference type="AlphaFoldDB" id="E4SAF5"/>
<dbReference type="KEGG" id="cki:Calkr_1690"/>
<dbReference type="Proteomes" id="UP000009256">
    <property type="component" value="Chromosome"/>
</dbReference>
<dbReference type="InterPro" id="IPR010930">
    <property type="entry name" value="Flg_bb/hook_C_dom"/>
</dbReference>
<reference evidence="10 11" key="2">
    <citation type="journal article" date="2011" name="J. Bacteriol.">
        <title>Complete genome sequences for the anaerobic, extremely thermophilic plant biomass-degrading bacteria Caldicellulosiruptor hydrothermalis, Caldicellulosiruptor kristjanssonii, Caldicellulosiruptor kronotskyensis, Caldicellulosiruptor owensenis, and Caldicellulosiruptor lactoaceticus.</title>
        <authorList>
            <person name="Blumer-Schuette S.E."/>
            <person name="Ozdemir I."/>
            <person name="Mistry D."/>
            <person name="Lucas S."/>
            <person name="Lapidus A."/>
            <person name="Cheng J.F."/>
            <person name="Goodwin L.A."/>
            <person name="Pitluck S."/>
            <person name="Land M.L."/>
            <person name="Hauser L.J."/>
            <person name="Woyke T."/>
            <person name="Mikhailova N."/>
            <person name="Pati A."/>
            <person name="Kyrpides N.C."/>
            <person name="Ivanova N."/>
            <person name="Detter J.C."/>
            <person name="Walston-Davenport K."/>
            <person name="Han S."/>
            <person name="Adams M.W."/>
            <person name="Kelly R.M."/>
        </authorList>
    </citation>
    <scope>NUCLEOTIDE SEQUENCE [LARGE SCALE GENOMIC DNA]</scope>
    <source>
        <strain evidence="11">ATCC 700853 / DSM 12137 / I77R1B</strain>
    </source>
</reference>
<dbReference type="GO" id="GO:0009424">
    <property type="term" value="C:bacterial-type flagellum hook"/>
    <property type="evidence" value="ECO:0007669"/>
    <property type="project" value="UniProtKB-UniRule"/>
</dbReference>
<dbReference type="HOGENOM" id="CLU_012762_1_1_9"/>
<dbReference type="InterPro" id="IPR002371">
    <property type="entry name" value="FlgK"/>
</dbReference>
<accession>E4SAF5</accession>
<name>E4SAF5_CALA7</name>
<dbReference type="Pfam" id="PF06429">
    <property type="entry name" value="Flg_bbr_C"/>
    <property type="match status" value="1"/>
</dbReference>
<comment type="similarity">
    <text evidence="3 7">Belongs to the flagella basal body rod proteins family.</text>
</comment>
<dbReference type="InterPro" id="IPR053927">
    <property type="entry name" value="FlgK_helical"/>
</dbReference>
<evidence type="ECO:0000313" key="10">
    <source>
        <dbReference type="EMBL" id="ADQ41180.1"/>
    </source>
</evidence>
<dbReference type="SUPFAM" id="SSF64518">
    <property type="entry name" value="Phase 1 flagellin"/>
    <property type="match status" value="1"/>
</dbReference>
<protein>
    <recommendedName>
        <fullName evidence="4 7">Flagellar hook-associated protein 1</fullName>
        <shortName evidence="7">HAP1</shortName>
    </recommendedName>
</protein>
<dbReference type="Pfam" id="PF22638">
    <property type="entry name" value="FlgK_D1"/>
    <property type="match status" value="1"/>
</dbReference>
<keyword evidence="5 7" id="KW-0964">Secreted</keyword>
<evidence type="ECO:0000256" key="5">
    <source>
        <dbReference type="ARBA" id="ARBA00022525"/>
    </source>
</evidence>
<dbReference type="EMBL" id="CP002326">
    <property type="protein sequence ID" value="ADQ41180.1"/>
    <property type="molecule type" value="Genomic_DNA"/>
</dbReference>
<sequence length="527" mass="59563">MSFYGLEIARTGIFVNRKGLEVTSHNVANASTPGYTRQVLNVKSNPPSSKVGFYSPKFQVGMGADVQSLEQIRDMFLDMQYRNEYSRQGEYEIKADNLNFIEAIFNEPSDTGLSAVIDQFFSSLQELSKNPESLTVRALVRQRASALTDAIHKMYKQLEDLQSELNDQVYDKILEINSIALQIADLNKQIFILELRGEKANDLRDQRNLLVDKLSKIVDTTAYEDKDGRFIVQIAGGETLVNHFTVYELETDKSRIERNSGFESNGLPTQFNPDDPRSQQNLYDVPGLFVVMWKDTGQVLNIKSGELKGLLDMRDGVGGLDEDIKDEKGKIVVDVPNKNSFTGIPYYLNRLNEFARKLIEKFNELHKKGWSLNGQNKGINFFEPPVGQKFFYARDIKVSDAIMNDLNNIATTYDVNNLPGGNDLVVDMLKLRNDTSIFKEGKFEDFLKSLISNLGVDSQGAKNFAENQKVMVTQLDNRRQAVSGVSIDEEMTNLIKYQHGFQASARMINAFDEMLDTIVNRLGVVGR</sequence>
<dbReference type="GO" id="GO:0044780">
    <property type="term" value="P:bacterial-type flagellum assembly"/>
    <property type="evidence" value="ECO:0007669"/>
    <property type="project" value="InterPro"/>
</dbReference>
<dbReference type="PRINTS" id="PR01005">
    <property type="entry name" value="FLGHOOKAP1"/>
</dbReference>
<evidence type="ECO:0000256" key="1">
    <source>
        <dbReference type="ARBA" id="ARBA00004365"/>
    </source>
</evidence>
<dbReference type="eggNOG" id="COG1256">
    <property type="taxonomic scope" value="Bacteria"/>
</dbReference>
<dbReference type="eggNOG" id="COG4786">
    <property type="taxonomic scope" value="Bacteria"/>
</dbReference>
<evidence type="ECO:0000256" key="6">
    <source>
        <dbReference type="ARBA" id="ARBA00023143"/>
    </source>
</evidence>
<keyword evidence="10" id="KW-0969">Cilium</keyword>
<reference key="1">
    <citation type="submission" date="2010-11" db="EMBL/GenBank/DDBJ databases">
        <title>Complete sequence of chromosome of Caldicellulosiruptor kristjanssonii 177R1B.</title>
        <authorList>
            <consortium name="US DOE Joint Genome Institute"/>
            <person name="Lucas S."/>
            <person name="Copeland A."/>
            <person name="Lapidus A."/>
            <person name="Cheng J.-F."/>
            <person name="Bruce D."/>
            <person name="Goodwin L."/>
            <person name="Pitluck S."/>
            <person name="Davenport K."/>
            <person name="Detter J.C."/>
            <person name="Han C."/>
            <person name="Tapia R."/>
            <person name="Land M."/>
            <person name="Hauser L."/>
            <person name="Jeffries C."/>
            <person name="Kyrpides N."/>
            <person name="Ivanova N."/>
            <person name="Mikhailova N."/>
            <person name="Blumer-Schuette S.E."/>
            <person name="Kelly R.M."/>
            <person name="Woyke T."/>
        </authorList>
    </citation>
    <scope>NUCLEOTIDE SEQUENCE</scope>
    <source>
        <strain>177R1B</strain>
    </source>
</reference>
<dbReference type="PANTHER" id="PTHR30033:SF1">
    <property type="entry name" value="FLAGELLAR HOOK-ASSOCIATED PROTEIN 1"/>
    <property type="match status" value="1"/>
</dbReference>
<dbReference type="PANTHER" id="PTHR30033">
    <property type="entry name" value="FLAGELLAR HOOK-ASSOCIATED PROTEIN 1"/>
    <property type="match status" value="1"/>
</dbReference>
<dbReference type="OrthoDB" id="9802553at2"/>
<keyword evidence="10" id="KW-0966">Cell projection</keyword>
<evidence type="ECO:0000259" key="8">
    <source>
        <dbReference type="Pfam" id="PF06429"/>
    </source>
</evidence>
<evidence type="ECO:0000256" key="3">
    <source>
        <dbReference type="ARBA" id="ARBA00009677"/>
    </source>
</evidence>
<dbReference type="STRING" id="632335.Calkr_1690"/>
<feature type="domain" description="Flagellar hook-associated protein FlgK helical" evidence="9">
    <location>
        <begin position="100"/>
        <end position="382"/>
    </location>
</feature>
<evidence type="ECO:0000313" key="11">
    <source>
        <dbReference type="Proteomes" id="UP000009256"/>
    </source>
</evidence>
<dbReference type="GO" id="GO:0005576">
    <property type="term" value="C:extracellular region"/>
    <property type="evidence" value="ECO:0007669"/>
    <property type="project" value="UniProtKB-SubCell"/>
</dbReference>
<proteinExistence type="inferred from homology"/>
<keyword evidence="10" id="KW-0282">Flagellum</keyword>
<gene>
    <name evidence="7" type="primary">flgK</name>
    <name evidence="10" type="ordered locus">Calkr_1690</name>
</gene>
<evidence type="ECO:0000256" key="7">
    <source>
        <dbReference type="RuleBase" id="RU362065"/>
    </source>
</evidence>
<evidence type="ECO:0000259" key="9">
    <source>
        <dbReference type="Pfam" id="PF22638"/>
    </source>
</evidence>
<dbReference type="RefSeq" id="WP_013432939.1">
    <property type="nucleotide sequence ID" value="NC_014721.1"/>
</dbReference>